<dbReference type="AlphaFoldDB" id="A0A0F9NE88"/>
<dbReference type="EMBL" id="LAZR01007157">
    <property type="protein sequence ID" value="KKM87060.1"/>
    <property type="molecule type" value="Genomic_DNA"/>
</dbReference>
<evidence type="ECO:0000313" key="1">
    <source>
        <dbReference type="EMBL" id="KKM87060.1"/>
    </source>
</evidence>
<protein>
    <submittedName>
        <fullName evidence="1">Uncharacterized protein</fullName>
    </submittedName>
</protein>
<organism evidence="1">
    <name type="scientific">marine sediment metagenome</name>
    <dbReference type="NCBI Taxonomy" id="412755"/>
    <lineage>
        <taxon>unclassified sequences</taxon>
        <taxon>metagenomes</taxon>
        <taxon>ecological metagenomes</taxon>
    </lineage>
</organism>
<accession>A0A0F9NE88</accession>
<comment type="caution">
    <text evidence="1">The sequence shown here is derived from an EMBL/GenBank/DDBJ whole genome shotgun (WGS) entry which is preliminary data.</text>
</comment>
<proteinExistence type="predicted"/>
<sequence>MKLFIGANFRLLTHRRQGGGKGSEGCIVGNDGGSKWEKALGWRPRPWLVKFDDCPKQIYRLRDRDMVGV</sequence>
<reference evidence="1" key="1">
    <citation type="journal article" date="2015" name="Nature">
        <title>Complex archaea that bridge the gap between prokaryotes and eukaryotes.</title>
        <authorList>
            <person name="Spang A."/>
            <person name="Saw J.H."/>
            <person name="Jorgensen S.L."/>
            <person name="Zaremba-Niedzwiedzka K."/>
            <person name="Martijn J."/>
            <person name="Lind A.E."/>
            <person name="van Eijk R."/>
            <person name="Schleper C."/>
            <person name="Guy L."/>
            <person name="Ettema T.J."/>
        </authorList>
    </citation>
    <scope>NUCLEOTIDE SEQUENCE</scope>
</reference>
<gene>
    <name evidence="1" type="ORF">LCGC14_1272630</name>
</gene>
<name>A0A0F9NE88_9ZZZZ</name>